<dbReference type="SUPFAM" id="SSF53474">
    <property type="entry name" value="alpha/beta-Hydrolases"/>
    <property type="match status" value="1"/>
</dbReference>
<keyword evidence="5" id="KW-1185">Reference proteome</keyword>
<comment type="caution">
    <text evidence="4">The sequence shown here is derived from an EMBL/GenBank/DDBJ whole genome shotgun (WGS) entry which is preliminary data.</text>
</comment>
<evidence type="ECO:0000313" key="4">
    <source>
        <dbReference type="EMBL" id="TNU74084.1"/>
    </source>
</evidence>
<comment type="similarity">
    <text evidence="1">Belongs to the AB hydrolase superfamily. AB hydrolase 2 family.</text>
</comment>
<dbReference type="EMBL" id="VENP01000025">
    <property type="protein sequence ID" value="TNU74084.1"/>
    <property type="molecule type" value="Genomic_DNA"/>
</dbReference>
<evidence type="ECO:0000259" key="3">
    <source>
        <dbReference type="Pfam" id="PF02230"/>
    </source>
</evidence>
<keyword evidence="2" id="KW-0378">Hydrolase</keyword>
<dbReference type="OrthoDB" id="9780848at2"/>
<dbReference type="Proteomes" id="UP000313849">
    <property type="component" value="Unassembled WGS sequence"/>
</dbReference>
<dbReference type="GO" id="GO:0016787">
    <property type="term" value="F:hydrolase activity"/>
    <property type="evidence" value="ECO:0007669"/>
    <property type="project" value="UniProtKB-KW"/>
</dbReference>
<dbReference type="AlphaFoldDB" id="A0A5C5BDM4"/>
<dbReference type="InterPro" id="IPR003140">
    <property type="entry name" value="PLipase/COase/thioEstase"/>
</dbReference>
<name>A0A5C5BDM4_9MICO</name>
<protein>
    <submittedName>
        <fullName evidence="4">Esterase</fullName>
    </submittedName>
</protein>
<dbReference type="PANTHER" id="PTHR10655">
    <property type="entry name" value="LYSOPHOSPHOLIPASE-RELATED"/>
    <property type="match status" value="1"/>
</dbReference>
<evidence type="ECO:0000313" key="5">
    <source>
        <dbReference type="Proteomes" id="UP000313849"/>
    </source>
</evidence>
<dbReference type="Gene3D" id="3.40.50.1820">
    <property type="entry name" value="alpha/beta hydrolase"/>
    <property type="match status" value="1"/>
</dbReference>
<dbReference type="Pfam" id="PF02230">
    <property type="entry name" value="Abhydrolase_2"/>
    <property type="match status" value="1"/>
</dbReference>
<feature type="domain" description="Phospholipase/carboxylesterase/thioesterase" evidence="3">
    <location>
        <begin position="15"/>
        <end position="213"/>
    </location>
</feature>
<dbReference type="RefSeq" id="WP_139986853.1">
    <property type="nucleotide sequence ID" value="NZ_VENP01000025.1"/>
</dbReference>
<dbReference type="InterPro" id="IPR029058">
    <property type="entry name" value="AB_hydrolase_fold"/>
</dbReference>
<gene>
    <name evidence="4" type="ORF">FH969_08035</name>
</gene>
<dbReference type="PANTHER" id="PTHR10655:SF17">
    <property type="entry name" value="LYSOPHOSPHOLIPASE-LIKE PROTEIN 1"/>
    <property type="match status" value="1"/>
</dbReference>
<accession>A0A5C5BDM4</accession>
<organism evidence="4 5">
    <name type="scientific">Miniimonas arenae</name>
    <dbReference type="NCBI Taxonomy" id="676201"/>
    <lineage>
        <taxon>Bacteria</taxon>
        <taxon>Bacillati</taxon>
        <taxon>Actinomycetota</taxon>
        <taxon>Actinomycetes</taxon>
        <taxon>Micrococcales</taxon>
        <taxon>Beutenbergiaceae</taxon>
        <taxon>Miniimonas</taxon>
    </lineage>
</organism>
<evidence type="ECO:0000256" key="2">
    <source>
        <dbReference type="ARBA" id="ARBA00022801"/>
    </source>
</evidence>
<dbReference type="InterPro" id="IPR050565">
    <property type="entry name" value="LYPA1-2/EST-like"/>
</dbReference>
<reference evidence="4 5" key="1">
    <citation type="submission" date="2019-06" db="EMBL/GenBank/DDBJ databases">
        <title>Draft genome sequence of Miniimonas arenae KCTC 19750T isolated from sea sand.</title>
        <authorList>
            <person name="Park S.-J."/>
        </authorList>
    </citation>
    <scope>NUCLEOTIDE SEQUENCE [LARGE SCALE GENOMIC DNA]</scope>
    <source>
        <strain evidence="4 5">KCTC 19750</strain>
    </source>
</reference>
<proteinExistence type="inferred from homology"/>
<evidence type="ECO:0000256" key="1">
    <source>
        <dbReference type="ARBA" id="ARBA00006499"/>
    </source>
</evidence>
<sequence>MRIDDAATLRAPGEDPEDTRTPLLLVLHGYGANEHDLLPLLPHLAHPGETAVLRAPLALGPNQWAWFPLTFAGPLLGAERGDLEEAAQAVLAWLDEHADGRTAVALGFSQGAAVALQALRADPDRFAGVVALSGFIGVGHPDDAAADERLAGEGVPVFFGHGTADPVIPAAATAATSAWLATHASLTERTYAGLPHAVGGEEIADVRAFLRTLL</sequence>